<feature type="domain" description="Tudor" evidence="22">
    <location>
        <begin position="483"/>
        <end position="543"/>
    </location>
</feature>
<dbReference type="InterPro" id="IPR038765">
    <property type="entry name" value="Papain-like_cys_pep_sf"/>
</dbReference>
<feature type="domain" description="OTU" evidence="23">
    <location>
        <begin position="222"/>
        <end position="343"/>
    </location>
</feature>
<keyword evidence="11" id="KW-0788">Thiol protease</keyword>
<keyword evidence="6" id="KW-0645">Protease</keyword>
<evidence type="ECO:0000256" key="15">
    <source>
        <dbReference type="ARBA" id="ARBA00052228"/>
    </source>
</evidence>
<evidence type="ECO:0000256" key="13">
    <source>
        <dbReference type="ARBA" id="ARBA00023136"/>
    </source>
</evidence>
<dbReference type="CTD" id="79868"/>
<evidence type="ECO:0000256" key="7">
    <source>
        <dbReference type="ARBA" id="ARBA00022676"/>
    </source>
</evidence>
<dbReference type="Gene3D" id="3.40.50.2000">
    <property type="entry name" value="Glycogen Phosphorylase B"/>
    <property type="match status" value="1"/>
</dbReference>
<feature type="region of interest" description="Disordered" evidence="21">
    <location>
        <begin position="758"/>
        <end position="790"/>
    </location>
</feature>
<name>A0A8B7W547_CASCN</name>
<feature type="compositionally biased region" description="Polar residues" evidence="21">
    <location>
        <begin position="761"/>
        <end position="775"/>
    </location>
</feature>
<dbReference type="Gene3D" id="3.90.70.80">
    <property type="match status" value="1"/>
</dbReference>
<comment type="pathway">
    <text evidence="2">Protein modification; protein glycosylation.</text>
</comment>
<dbReference type="RefSeq" id="XP_020039286.1">
    <property type="nucleotide sequence ID" value="XM_020183697.1"/>
</dbReference>
<evidence type="ECO:0000256" key="5">
    <source>
        <dbReference type="ARBA" id="ARBA00017468"/>
    </source>
</evidence>
<dbReference type="SUPFAM" id="SSF53756">
    <property type="entry name" value="UDP-Glycosyltransferase/glycogen phosphorylase"/>
    <property type="match status" value="1"/>
</dbReference>
<evidence type="ECO:0000256" key="21">
    <source>
        <dbReference type="SAM" id="MobiDB-lite"/>
    </source>
</evidence>
<evidence type="ECO:0000256" key="4">
    <source>
        <dbReference type="ARBA" id="ARBA00012614"/>
    </source>
</evidence>
<feature type="region of interest" description="Disordered" evidence="21">
    <location>
        <begin position="628"/>
        <end position="648"/>
    </location>
</feature>
<evidence type="ECO:0000256" key="8">
    <source>
        <dbReference type="ARBA" id="ARBA00022679"/>
    </source>
</evidence>
<comment type="subunit">
    <text evidence="18">Forms with ALG14 the active heterodimeric UDP-N-acetylglucosamine transferase complex.</text>
</comment>
<evidence type="ECO:0000259" key="22">
    <source>
        <dbReference type="PROSITE" id="PS50304"/>
    </source>
</evidence>
<dbReference type="GO" id="GO:0006488">
    <property type="term" value="P:dolichol-linked oligosaccharide biosynthetic process"/>
    <property type="evidence" value="ECO:0007669"/>
    <property type="project" value="InterPro"/>
</dbReference>
<evidence type="ECO:0000256" key="6">
    <source>
        <dbReference type="ARBA" id="ARBA00022670"/>
    </source>
</evidence>
<comment type="subunit">
    <text evidence="17">Not able to interact with ALG14 to form an active UDP-N-acetylglucosamine transferase complex.</text>
</comment>
<keyword evidence="12" id="KW-0256">Endoplasmic reticulum</keyword>
<evidence type="ECO:0000256" key="9">
    <source>
        <dbReference type="ARBA" id="ARBA00022786"/>
    </source>
</evidence>
<feature type="compositionally biased region" description="Pro residues" evidence="21">
    <location>
        <begin position="907"/>
        <end position="919"/>
    </location>
</feature>
<accession>A0A8B7W547</accession>
<comment type="catalytic activity">
    <reaction evidence="15">
        <text>an N-acetyl-alpha-D-glucosaminyl-diphospho-di-trans,poly-cis-dolichol + UDP-N-acetyl-alpha-D-glucosamine = an N,N'-diacetylchitobiosyl-diphospho-di-trans,poly-cis-dolichol + UDP + H(+)</text>
        <dbReference type="Rhea" id="RHEA:23380"/>
        <dbReference type="Rhea" id="RHEA-COMP:19507"/>
        <dbReference type="Rhea" id="RHEA-COMP:19510"/>
        <dbReference type="ChEBI" id="CHEBI:15378"/>
        <dbReference type="ChEBI" id="CHEBI:57269"/>
        <dbReference type="ChEBI" id="CHEBI:57705"/>
        <dbReference type="ChEBI" id="CHEBI:58223"/>
        <dbReference type="ChEBI" id="CHEBI:58427"/>
        <dbReference type="EC" id="2.4.1.141"/>
    </reaction>
    <physiologicalReaction direction="left-to-right" evidence="15">
        <dbReference type="Rhea" id="RHEA:23381"/>
    </physiologicalReaction>
</comment>
<dbReference type="InterPro" id="IPR039042">
    <property type="entry name" value="Alg13-like"/>
</dbReference>
<evidence type="ECO:0000256" key="11">
    <source>
        <dbReference type="ARBA" id="ARBA00022807"/>
    </source>
</evidence>
<sequence>MKCAFVTVGTTSFDDLIACVSAHESLQIIQSLGYSRLILQIGRGTVVPEPFSTESFTLDVYRYKDSLKEDLQLADLVISHAGAGSCLETLEKGKPLVVVINEKLMDNHQLELAKQLHKEGHLFYCTCRVLPCPGLSSPLSPAPGKCQDTTPLTPTAISCLDVELFSGYLHTQALVTITYPSCALLVPSFHTVCKMNKGWKKYCGQKSLNEASMDEYLGSLGLFRKLTAKDASCLFRAISEQLFCSQVHHLQVRKACVSYMKENQQTFESYVEGSFEKYLERLGDPKESAGQLEIRALSLIYNRDFILYHHPGKPPTYVTNNGYEDKILLCYSSNGHYDSVYPKQFQSSAAICQAVLYEILYKDVFVVDEEALHTAVELFRSGSRKNKNNAVTGSEDSHIDYKSSTQDRAEECGAYCSVEDIPEGCSQGTEESKSPENLSKMLFPYKVLKALDPEIYRNVEFDVWLDSRKELQKSDYMEYAGRQYYLGDKCQVRLELGGKYYNAHIQEVGNENNSVTVFIEELAEKHVVPLANLKPVTQVTPVPSWNTVTNRKGRGYQKIPGGYVPDMEMSMKQRKKMFKKVRGKEVYMTMAYSKGETFLPPRLQHTMRYGHDPPVQYSQTAGNVMSNEHFHPQHSSQRQGRGYGMPRDSSRFINRHNILGPKVGFYPGPSKRCCQSYDNISYRSRSFRRSQRQMHCMNNECQYGFAPENGQMPSGLEETITFYEVEEGDETAYPTLSNHGGPSTTVPATSGYCIARRGHSSGKQTLNSEEGNGQRDSGGYHEEYLYPSEPDYDTSGVYSTTASTANLSLQDRRPCSMSPQDTVTSYNYPHKVMGNSTTIAVSSASHVPAPVLSNCSAANQASSTSSVSSQNSVQPLFVSPPMQSKPVMASPSYPYHSAPIPAAVASLPPPPPPPPLPPPPHHEVGEASNLPPPPPPYSCDPSGSDLPQDTKVLQYYFNLGLQCYHHNYWHSMVYVPHMQQQQQQQQQQLHVENYPVYTESPLVDQTVPHLYSDGGRADGTQAEAPTNDTFPNADPASVPHGAVYFPIMSDLYGQPPFPGFDSCLPVMPDYPYVATWHPVGGTYGGSSQIHGATNPGPLGYMGSPHSASHYLPQNM</sequence>
<evidence type="ECO:0000256" key="19">
    <source>
        <dbReference type="ARBA" id="ARBA00067535"/>
    </source>
</evidence>
<dbReference type="GO" id="GO:0006508">
    <property type="term" value="P:proteolysis"/>
    <property type="evidence" value="ECO:0007669"/>
    <property type="project" value="UniProtKB-KW"/>
</dbReference>
<dbReference type="InterPro" id="IPR002999">
    <property type="entry name" value="Tudor"/>
</dbReference>
<keyword evidence="9" id="KW-0833">Ubl conjugation pathway</keyword>
<protein>
    <recommendedName>
        <fullName evidence="5">UDP-N-acetylglucosamine transferase subunit ALG13</fullName>
        <ecNumber evidence="4">2.4.1.141</ecNumber>
    </recommendedName>
    <alternativeName>
        <fullName evidence="20">Asparagine-linked glycosylation 13 homolog</fullName>
    </alternativeName>
    <alternativeName>
        <fullName evidence="19">UDP-N-acetylglucosamine transferase subunit alg13</fullName>
    </alternativeName>
</protein>
<evidence type="ECO:0000256" key="18">
    <source>
        <dbReference type="ARBA" id="ARBA00065778"/>
    </source>
</evidence>
<evidence type="ECO:0000256" key="10">
    <source>
        <dbReference type="ARBA" id="ARBA00022801"/>
    </source>
</evidence>
<evidence type="ECO:0000256" key="12">
    <source>
        <dbReference type="ARBA" id="ARBA00022824"/>
    </source>
</evidence>
<dbReference type="PROSITE" id="PS50304">
    <property type="entry name" value="TUDOR"/>
    <property type="match status" value="1"/>
</dbReference>
<evidence type="ECO:0000259" key="23">
    <source>
        <dbReference type="PROSITE" id="PS50802"/>
    </source>
</evidence>
<evidence type="ECO:0000256" key="16">
    <source>
        <dbReference type="ARBA" id="ARBA00057750"/>
    </source>
</evidence>
<dbReference type="SUPFAM" id="SSF63748">
    <property type="entry name" value="Tudor/PWWP/MBT"/>
    <property type="match status" value="1"/>
</dbReference>
<keyword evidence="7" id="KW-0328">Glycosyltransferase</keyword>
<dbReference type="PANTHER" id="PTHR12867">
    <property type="entry name" value="GLYCOSYL TRANSFERASE-RELATED"/>
    <property type="match status" value="1"/>
</dbReference>
<comment type="similarity">
    <text evidence="3">Belongs to the glycosyltransferase 28 family.</text>
</comment>
<dbReference type="InterPro" id="IPR047387">
    <property type="entry name" value="OTU_ALG13"/>
</dbReference>
<dbReference type="FunFam" id="3.90.70.80:FF:000015">
    <property type="entry name" value="Putative bifunctional UDP-N-acetylglucosamine transferase and deubiquitinase ALG13"/>
    <property type="match status" value="1"/>
</dbReference>
<dbReference type="GO" id="GO:0004577">
    <property type="term" value="F:N-acetylglucosaminyldiphosphodolichol N-acetylglucosaminyltransferase activity"/>
    <property type="evidence" value="ECO:0007669"/>
    <property type="project" value="UniProtKB-EC"/>
</dbReference>
<evidence type="ECO:0000256" key="2">
    <source>
        <dbReference type="ARBA" id="ARBA00004922"/>
    </source>
</evidence>
<dbReference type="Pfam" id="PF04101">
    <property type="entry name" value="Glyco_tran_28_C"/>
    <property type="match status" value="1"/>
</dbReference>
<evidence type="ECO:0000256" key="1">
    <source>
        <dbReference type="ARBA" id="ARBA00004406"/>
    </source>
</evidence>
<evidence type="ECO:0000256" key="20">
    <source>
        <dbReference type="ARBA" id="ARBA00078276"/>
    </source>
</evidence>
<dbReference type="CDD" id="cd22795">
    <property type="entry name" value="OTU_ALG13"/>
    <property type="match status" value="1"/>
</dbReference>
<dbReference type="KEGG" id="ccan:109699129"/>
<dbReference type="CDD" id="cd20447">
    <property type="entry name" value="Tudor_TDRD13"/>
    <property type="match status" value="1"/>
</dbReference>
<dbReference type="OrthoDB" id="20273at2759"/>
<dbReference type="SUPFAM" id="SSF54001">
    <property type="entry name" value="Cysteine proteinases"/>
    <property type="match status" value="1"/>
</dbReference>
<evidence type="ECO:0000256" key="14">
    <source>
        <dbReference type="ARBA" id="ARBA00023268"/>
    </source>
</evidence>
<evidence type="ECO:0000313" key="24">
    <source>
        <dbReference type="RefSeq" id="XP_020039286.1"/>
    </source>
</evidence>
<dbReference type="EC" id="2.4.1.141" evidence="4"/>
<dbReference type="AlphaFoldDB" id="A0A8B7W547"/>
<dbReference type="PANTHER" id="PTHR12867:SF7">
    <property type="entry name" value="BIFUNCTIONAL UDP-N-ACETYLGLUCOSAMINE TRANSFERASE AND DEUBIQUITINASE ALG13-RELATED"/>
    <property type="match status" value="1"/>
</dbReference>
<evidence type="ECO:0000256" key="17">
    <source>
        <dbReference type="ARBA" id="ARBA00062784"/>
    </source>
</evidence>
<comment type="function">
    <text evidence="16">No glycosyltransferase or deubiquitinase activity is detected for this potential multifunctional enzyme.</text>
</comment>
<keyword evidence="10" id="KW-0378">Hydrolase</keyword>
<dbReference type="Pfam" id="PF02338">
    <property type="entry name" value="OTU"/>
    <property type="match status" value="1"/>
</dbReference>
<evidence type="ECO:0000256" key="3">
    <source>
        <dbReference type="ARBA" id="ARBA00006962"/>
    </source>
</evidence>
<dbReference type="InterPro" id="IPR007235">
    <property type="entry name" value="Glyco_trans_28_C"/>
</dbReference>
<reference evidence="24" key="1">
    <citation type="submission" date="2025-08" db="UniProtKB">
        <authorList>
            <consortium name="RefSeq"/>
        </authorList>
    </citation>
    <scope>IDENTIFICATION</scope>
    <source>
        <tissue evidence="24">Leukocyte</tissue>
    </source>
</reference>
<keyword evidence="14" id="KW-0511">Multifunctional enzyme</keyword>
<dbReference type="PROSITE" id="PS50802">
    <property type="entry name" value="OTU"/>
    <property type="match status" value="1"/>
</dbReference>
<dbReference type="GO" id="GO:0005789">
    <property type="term" value="C:endoplasmic reticulum membrane"/>
    <property type="evidence" value="ECO:0007669"/>
    <property type="project" value="UniProtKB-SubCell"/>
</dbReference>
<dbReference type="GO" id="GO:0008234">
    <property type="term" value="F:cysteine-type peptidase activity"/>
    <property type="evidence" value="ECO:0007669"/>
    <property type="project" value="UniProtKB-KW"/>
</dbReference>
<organism evidence="24">
    <name type="scientific">Castor canadensis</name>
    <name type="common">American beaver</name>
    <dbReference type="NCBI Taxonomy" id="51338"/>
    <lineage>
        <taxon>Eukaryota</taxon>
        <taxon>Metazoa</taxon>
        <taxon>Chordata</taxon>
        <taxon>Craniata</taxon>
        <taxon>Vertebrata</taxon>
        <taxon>Euteleostomi</taxon>
        <taxon>Mammalia</taxon>
        <taxon>Eutheria</taxon>
        <taxon>Euarchontoglires</taxon>
        <taxon>Glires</taxon>
        <taxon>Rodentia</taxon>
        <taxon>Castorimorpha</taxon>
        <taxon>Castoridae</taxon>
        <taxon>Castor</taxon>
    </lineage>
</organism>
<keyword evidence="13" id="KW-0472">Membrane</keyword>
<dbReference type="InterPro" id="IPR003323">
    <property type="entry name" value="OTU_dom"/>
</dbReference>
<comment type="subcellular location">
    <subcellularLocation>
        <location evidence="1">Endoplasmic reticulum membrane</location>
        <topology evidence="1">Peripheral membrane protein</topology>
    </subcellularLocation>
</comment>
<keyword evidence="8 24" id="KW-0808">Transferase</keyword>
<gene>
    <name evidence="24" type="primary">LOC109699129</name>
</gene>
<feature type="region of interest" description="Disordered" evidence="21">
    <location>
        <begin position="906"/>
        <end position="945"/>
    </location>
</feature>
<proteinExistence type="inferred from homology"/>